<keyword evidence="2" id="KW-1185">Reference proteome</keyword>
<dbReference type="Proteomes" id="UP000095023">
    <property type="component" value="Unassembled WGS sequence"/>
</dbReference>
<evidence type="ECO:0000313" key="1">
    <source>
        <dbReference type="EMBL" id="ODV92105.1"/>
    </source>
</evidence>
<sequence length="111" mass="12801">MQLLLAKCVRYLSVSMSPQNEEKRMNKISVLKIYRAEYNICIDFVEHFINRHIVLDHTSRELASVLGIPVSGLETRCLHLDSHANKQRIVENLETLTGILNVKLHETPLSY</sequence>
<gene>
    <name evidence="1" type="ORF">CANCADRAFT_82444</name>
</gene>
<evidence type="ECO:0000313" key="2">
    <source>
        <dbReference type="Proteomes" id="UP000095023"/>
    </source>
</evidence>
<reference evidence="2" key="1">
    <citation type="submission" date="2016-02" db="EMBL/GenBank/DDBJ databases">
        <title>Comparative genomics of biotechnologically important yeasts.</title>
        <authorList>
            <consortium name="DOE Joint Genome Institute"/>
            <person name="Riley R."/>
            <person name="Haridas S."/>
            <person name="Wolfe K.H."/>
            <person name="Lopes M.R."/>
            <person name="Hittinger C.T."/>
            <person name="Goker M."/>
            <person name="Salamov A."/>
            <person name="Wisecaver J."/>
            <person name="Long T.M."/>
            <person name="Aerts A.L."/>
            <person name="Barry K."/>
            <person name="Choi C."/>
            <person name="Clum A."/>
            <person name="Coughlan A.Y."/>
            <person name="Deshpande S."/>
            <person name="Douglass A.P."/>
            <person name="Hanson S.J."/>
            <person name="Klenk H.-P."/>
            <person name="Labutti K."/>
            <person name="Lapidus A."/>
            <person name="Lindquist E."/>
            <person name="Lipzen A."/>
            <person name="Meier-Kolthoff J.P."/>
            <person name="Ohm R.A."/>
            <person name="Otillar R.P."/>
            <person name="Pangilinan J."/>
            <person name="Peng Y."/>
            <person name="Rokas A."/>
            <person name="Rosa C.A."/>
            <person name="Scheuner C."/>
            <person name="Sibirny A.A."/>
            <person name="Slot J.C."/>
            <person name="Stielow J.B."/>
            <person name="Sun H."/>
            <person name="Kurtzman C.P."/>
            <person name="Blackwell M."/>
            <person name="Jeffries T.W."/>
            <person name="Grigoriev I.V."/>
        </authorList>
    </citation>
    <scope>NUCLEOTIDE SEQUENCE [LARGE SCALE GENOMIC DNA]</scope>
    <source>
        <strain evidence="2">NRRL Y-17796</strain>
    </source>
</reference>
<dbReference type="AlphaFoldDB" id="A0A1E4TK14"/>
<dbReference type="EMBL" id="KV453841">
    <property type="protein sequence ID" value="ODV92105.1"/>
    <property type="molecule type" value="Genomic_DNA"/>
</dbReference>
<name>A0A1E4TK14_9ASCO</name>
<protein>
    <submittedName>
        <fullName evidence="1">Uncharacterized protein</fullName>
    </submittedName>
</protein>
<organism evidence="1 2">
    <name type="scientific">Tortispora caseinolytica NRRL Y-17796</name>
    <dbReference type="NCBI Taxonomy" id="767744"/>
    <lineage>
        <taxon>Eukaryota</taxon>
        <taxon>Fungi</taxon>
        <taxon>Dikarya</taxon>
        <taxon>Ascomycota</taxon>
        <taxon>Saccharomycotina</taxon>
        <taxon>Trigonopsidomycetes</taxon>
        <taxon>Trigonopsidales</taxon>
        <taxon>Trigonopsidaceae</taxon>
        <taxon>Tortispora</taxon>
    </lineage>
</organism>
<accession>A0A1E4TK14</accession>
<proteinExistence type="predicted"/>